<dbReference type="PANTHER" id="PTHR10663:SF338">
    <property type="entry name" value="PH AND SEC7 DOMAIN-CONTAINING PROTEIN 4"/>
    <property type="match status" value="1"/>
</dbReference>
<dbReference type="GO" id="GO:0032012">
    <property type="term" value="P:regulation of ARF protein signal transduction"/>
    <property type="evidence" value="ECO:0007669"/>
    <property type="project" value="InterPro"/>
</dbReference>
<feature type="region of interest" description="Disordered" evidence="5">
    <location>
        <begin position="157"/>
        <end position="282"/>
    </location>
</feature>
<dbReference type="InterPro" id="IPR011993">
    <property type="entry name" value="PH-like_dom_sf"/>
</dbReference>
<dbReference type="PROSITE" id="PS50190">
    <property type="entry name" value="SEC7"/>
    <property type="match status" value="1"/>
</dbReference>
<dbReference type="SMART" id="SM00222">
    <property type="entry name" value="Sec7"/>
    <property type="match status" value="1"/>
</dbReference>
<feature type="compositionally biased region" description="Basic and acidic residues" evidence="5">
    <location>
        <begin position="402"/>
        <end position="413"/>
    </location>
</feature>
<evidence type="ECO:0000256" key="2">
    <source>
        <dbReference type="ARBA" id="ARBA00022475"/>
    </source>
</evidence>
<protein>
    <submittedName>
        <fullName evidence="7">PH and SEC7 domain-containing protein 4</fullName>
    </submittedName>
</protein>
<evidence type="ECO:0000256" key="4">
    <source>
        <dbReference type="ARBA" id="ARBA00023273"/>
    </source>
</evidence>
<feature type="domain" description="SEC7" evidence="6">
    <location>
        <begin position="415"/>
        <end position="583"/>
    </location>
</feature>
<evidence type="ECO:0000256" key="1">
    <source>
        <dbReference type="ARBA" id="ARBA00004632"/>
    </source>
</evidence>
<name>M7AP02_CHEMY</name>
<keyword evidence="3" id="KW-0472">Membrane</keyword>
<dbReference type="CDD" id="cd00171">
    <property type="entry name" value="Sec7"/>
    <property type="match status" value="1"/>
</dbReference>
<proteinExistence type="predicted"/>
<dbReference type="GO" id="GO:0032587">
    <property type="term" value="C:ruffle membrane"/>
    <property type="evidence" value="ECO:0007669"/>
    <property type="project" value="UniProtKB-SubCell"/>
</dbReference>
<comment type="subcellular location">
    <subcellularLocation>
        <location evidence="1">Cell projection</location>
        <location evidence="1">Ruffle membrane</location>
    </subcellularLocation>
</comment>
<organism evidence="7 8">
    <name type="scientific">Chelonia mydas</name>
    <name type="common">Green sea-turtle</name>
    <name type="synonym">Chelonia agassizi</name>
    <dbReference type="NCBI Taxonomy" id="8469"/>
    <lineage>
        <taxon>Eukaryota</taxon>
        <taxon>Metazoa</taxon>
        <taxon>Chordata</taxon>
        <taxon>Craniata</taxon>
        <taxon>Vertebrata</taxon>
        <taxon>Euteleostomi</taxon>
        <taxon>Archelosauria</taxon>
        <taxon>Testudinata</taxon>
        <taxon>Testudines</taxon>
        <taxon>Cryptodira</taxon>
        <taxon>Durocryptodira</taxon>
        <taxon>Americhelydia</taxon>
        <taxon>Chelonioidea</taxon>
        <taxon>Cheloniidae</taxon>
        <taxon>Chelonia</taxon>
    </lineage>
</organism>
<dbReference type="FunFam" id="1.10.1000.11:FF:000004">
    <property type="entry name" value="PH and SEC7 domain-containing protein 2"/>
    <property type="match status" value="1"/>
</dbReference>
<evidence type="ECO:0000313" key="7">
    <source>
        <dbReference type="EMBL" id="EMP26279.1"/>
    </source>
</evidence>
<dbReference type="InterPro" id="IPR000904">
    <property type="entry name" value="Sec7_dom"/>
</dbReference>
<dbReference type="InterPro" id="IPR041681">
    <property type="entry name" value="PH_9"/>
</dbReference>
<keyword evidence="2" id="KW-1003">Cell membrane</keyword>
<dbReference type="Pfam" id="PF01369">
    <property type="entry name" value="Sec7"/>
    <property type="match status" value="1"/>
</dbReference>
<evidence type="ECO:0000256" key="5">
    <source>
        <dbReference type="SAM" id="MobiDB-lite"/>
    </source>
</evidence>
<dbReference type="GO" id="GO:0005085">
    <property type="term" value="F:guanyl-nucleotide exchange factor activity"/>
    <property type="evidence" value="ECO:0007669"/>
    <property type="project" value="InterPro"/>
</dbReference>
<dbReference type="AlphaFoldDB" id="M7AP02"/>
<feature type="region of interest" description="Disordered" evidence="5">
    <location>
        <begin position="95"/>
        <end position="122"/>
    </location>
</feature>
<feature type="compositionally biased region" description="Acidic residues" evidence="5">
    <location>
        <begin position="211"/>
        <end position="226"/>
    </location>
</feature>
<dbReference type="Gene3D" id="2.30.29.30">
    <property type="entry name" value="Pleckstrin-homology domain (PH domain)/Phosphotyrosine-binding domain (PTB)"/>
    <property type="match status" value="2"/>
</dbReference>
<evidence type="ECO:0000313" key="8">
    <source>
        <dbReference type="Proteomes" id="UP000031443"/>
    </source>
</evidence>
<dbReference type="EMBL" id="KB581885">
    <property type="protein sequence ID" value="EMP26279.1"/>
    <property type="molecule type" value="Genomic_DNA"/>
</dbReference>
<accession>M7AP02</accession>
<dbReference type="Proteomes" id="UP000031443">
    <property type="component" value="Unassembled WGS sequence"/>
</dbReference>
<feature type="region of interest" description="Disordered" evidence="5">
    <location>
        <begin position="363"/>
        <end position="429"/>
    </location>
</feature>
<dbReference type="Gene3D" id="1.10.1000.11">
    <property type="entry name" value="Arf Nucleotide-binding Site Opener,domain 2"/>
    <property type="match status" value="1"/>
</dbReference>
<evidence type="ECO:0000259" key="6">
    <source>
        <dbReference type="PROSITE" id="PS50190"/>
    </source>
</evidence>
<dbReference type="InterPro" id="IPR023394">
    <property type="entry name" value="Sec7_C_sf"/>
</dbReference>
<dbReference type="Pfam" id="PF15410">
    <property type="entry name" value="PH_9"/>
    <property type="match status" value="1"/>
</dbReference>
<gene>
    <name evidence="7" type="ORF">UY3_16651</name>
</gene>
<feature type="region of interest" description="Disordered" evidence="5">
    <location>
        <begin position="828"/>
        <end position="849"/>
    </location>
</feature>
<dbReference type="SUPFAM" id="SSF50729">
    <property type="entry name" value="PH domain-like"/>
    <property type="match status" value="1"/>
</dbReference>
<dbReference type="SUPFAM" id="SSF48425">
    <property type="entry name" value="Sec7 domain"/>
    <property type="match status" value="1"/>
</dbReference>
<evidence type="ECO:0000256" key="3">
    <source>
        <dbReference type="ARBA" id="ARBA00023136"/>
    </source>
</evidence>
<dbReference type="InterPro" id="IPR035999">
    <property type="entry name" value="Sec7_dom_sf"/>
</dbReference>
<reference evidence="8" key="1">
    <citation type="journal article" date="2013" name="Nat. Genet.">
        <title>The draft genomes of soft-shell turtle and green sea turtle yield insights into the development and evolution of the turtle-specific body plan.</title>
        <authorList>
            <person name="Wang Z."/>
            <person name="Pascual-Anaya J."/>
            <person name="Zadissa A."/>
            <person name="Li W."/>
            <person name="Niimura Y."/>
            <person name="Huang Z."/>
            <person name="Li C."/>
            <person name="White S."/>
            <person name="Xiong Z."/>
            <person name="Fang D."/>
            <person name="Wang B."/>
            <person name="Ming Y."/>
            <person name="Chen Y."/>
            <person name="Zheng Y."/>
            <person name="Kuraku S."/>
            <person name="Pignatelli M."/>
            <person name="Herrero J."/>
            <person name="Beal K."/>
            <person name="Nozawa M."/>
            <person name="Li Q."/>
            <person name="Wang J."/>
            <person name="Zhang H."/>
            <person name="Yu L."/>
            <person name="Shigenobu S."/>
            <person name="Wang J."/>
            <person name="Liu J."/>
            <person name="Flicek P."/>
            <person name="Searle S."/>
            <person name="Wang J."/>
            <person name="Kuratani S."/>
            <person name="Yin Y."/>
            <person name="Aken B."/>
            <person name="Zhang G."/>
            <person name="Irie N."/>
        </authorList>
    </citation>
    <scope>NUCLEOTIDE SEQUENCE [LARGE SCALE GENOMIC DNA]</scope>
</reference>
<keyword evidence="4" id="KW-0966">Cell projection</keyword>
<dbReference type="PANTHER" id="PTHR10663">
    <property type="entry name" value="GUANYL-NUCLEOTIDE EXCHANGE FACTOR"/>
    <property type="match status" value="1"/>
</dbReference>
<sequence length="873" mass="95787">MDAAGPSSHTEPVDLLAPYAAEASDCRPGESLFRIQDAIVFSDNYTDLSSALYAQCPEGPEGHSAGSCSLEVVAGDRETSLEEFAGLGGGGTPGAVGNALGSEIPAVESPPPPAENLNAQDEEKNDAAQALFWAGILQAQLCVLDLQGELEKQEEPVAELSSWSRGPEDAQSCAPTAQGLPISWEPLDERATGASDSDDGQEAGPGRQEEESLSSEEEEGEEEEEQCLFYNNPLFQESLGPTGPSPSDGPALWSTAEGYHAGSSDETYRAPQDEPVSGSQREEVLWCPLAEADEPGAEDEVPCDVPAYTMHCSTWAPLVITERDIDGSRSMAEDLEAPARPPDQLADGAVCRPPVLLCSVESAEGKPDGAAQGQEMEELSPAPGDEPVLEEEGRPEPTSGCPKEEDAGEKPGDPEVLQPDGALLANGASGDQGAAQRLAARLYHLDGFKRSQVASYLRKNNEFSRQVAEEYLAFFQFSGQTLDRALRSFLKAFVLTGETQERERILRHFSKRYHLSNPDAFPSADAVHTLTCAVMLLNTDLHGQNIGRSMTCQEFVTNLDGMRDGQNFPKDQLKALYYSIRNEKLEWAMDEEELVSALTPRPPSTPSSRKKSNPFLTLTQDAKATTYKEGQLARKVHAEADGKKTPWGKRGWKTFYTVLKGMVLYFLKTADWRVFLFQALSAEEMSSWISRINLVAAMFSSPPFPAAVGSQRKFIRPILPTAQSRSSLEEQHQAHEGWMDKFSDELGEHQRNLPDKRGRGRDLEEYRLKKEYLLYESWLQPGLTLRSPLQKRRYETYVKLLEARLCGGSEELEQWEARLGGSDSADEGLGLIKSHSSPSLNLDPPPAGVKVKRNISERRTVRKIIPKRNKQLL</sequence>
<keyword evidence="8" id="KW-1185">Reference proteome</keyword>